<evidence type="ECO:0000313" key="3">
    <source>
        <dbReference type="EMBL" id="CAG9784694.1"/>
    </source>
</evidence>
<feature type="region of interest" description="Disordered" evidence="1">
    <location>
        <begin position="461"/>
        <end position="498"/>
    </location>
</feature>
<dbReference type="InterPro" id="IPR011333">
    <property type="entry name" value="SKP1/BTB/POZ_sf"/>
</dbReference>
<protein>
    <recommendedName>
        <fullName evidence="2">BTB domain-containing protein</fullName>
    </recommendedName>
</protein>
<dbReference type="GO" id="GO:0000932">
    <property type="term" value="C:P-body"/>
    <property type="evidence" value="ECO:0007669"/>
    <property type="project" value="TreeGrafter"/>
</dbReference>
<evidence type="ECO:0000259" key="2">
    <source>
        <dbReference type="SMART" id="SM00225"/>
    </source>
</evidence>
<gene>
    <name evidence="3" type="ORF">DIATSA_LOCUS2771</name>
</gene>
<dbReference type="GO" id="GO:0005829">
    <property type="term" value="C:cytosol"/>
    <property type="evidence" value="ECO:0007669"/>
    <property type="project" value="TreeGrafter"/>
</dbReference>
<evidence type="ECO:0000313" key="4">
    <source>
        <dbReference type="Proteomes" id="UP001153714"/>
    </source>
</evidence>
<dbReference type="GO" id="GO:0022008">
    <property type="term" value="P:neurogenesis"/>
    <property type="evidence" value="ECO:0007669"/>
    <property type="project" value="TreeGrafter"/>
</dbReference>
<sequence>MSCPSPETDWQLSCMKLKQRGSHLLQSGEWSDCSFLVGSDLNRYIIKAHKLILASASPVFKAMFFGTMAEKDGPIEILDVEPEAFETLLKYIYTDKTSIKTFEKACSVYYSAKKYMLPYLEKECSLFISLHLNPQNVCRAYELAQLFEETVLMDTCVKILTDRTTEIINNKSFMEAELGTLLTLVSQESLNIDSELVLFHAIEKYANINTSRKRSLDSNTLTKTPKKKAKKSIDVGDTLALMFEVSKRLERIDSENNANAYQNTPAKAQEDQEDPVDYVKDKQKNVCDSNNNETESSCSFENSNSGDNCVHMLPSIAACASGLRKAVCNIRFLTLTAQQFAGGPARSPLLTESEAFAVLMNILSSQAPVPMPHGFSTCRVPRNQLFFPQEQESNCKSEVMFKFTVLNFKTRRRSVESLPFNFLDMSWSIKLVPRFEVDTSGNEHKYYGLFLKCTGPWSRDSGSGSGGGAGTGSEISSRSELSASAGSGSGTSAGSGSAPWSVSVQARLQLVPYDTSHAPISADICRTFSSSKDYEWGFHRFVTWTVLMKPDCGFVRGNSIAIEARLVEQ</sequence>
<accession>A0A9N9W719</accession>
<feature type="region of interest" description="Disordered" evidence="1">
    <location>
        <begin position="254"/>
        <end position="276"/>
    </location>
</feature>
<organism evidence="3 4">
    <name type="scientific">Diatraea saccharalis</name>
    <name type="common">sugarcane borer</name>
    <dbReference type="NCBI Taxonomy" id="40085"/>
    <lineage>
        <taxon>Eukaryota</taxon>
        <taxon>Metazoa</taxon>
        <taxon>Ecdysozoa</taxon>
        <taxon>Arthropoda</taxon>
        <taxon>Hexapoda</taxon>
        <taxon>Insecta</taxon>
        <taxon>Pterygota</taxon>
        <taxon>Neoptera</taxon>
        <taxon>Endopterygota</taxon>
        <taxon>Lepidoptera</taxon>
        <taxon>Glossata</taxon>
        <taxon>Ditrysia</taxon>
        <taxon>Pyraloidea</taxon>
        <taxon>Crambidae</taxon>
        <taxon>Crambinae</taxon>
        <taxon>Diatraea</taxon>
    </lineage>
</organism>
<dbReference type="OrthoDB" id="45365at2759"/>
<name>A0A9N9W719_9NEOP</name>
<evidence type="ECO:0000256" key="1">
    <source>
        <dbReference type="SAM" id="MobiDB-lite"/>
    </source>
</evidence>
<proteinExistence type="predicted"/>
<dbReference type="Gene3D" id="2.60.210.10">
    <property type="entry name" value="Apoptosis, Tumor Necrosis Factor Receptor Associated Protein 2, Chain A"/>
    <property type="match status" value="1"/>
</dbReference>
<dbReference type="Gene3D" id="3.30.710.10">
    <property type="entry name" value="Potassium Channel Kv1.1, Chain A"/>
    <property type="match status" value="1"/>
</dbReference>
<keyword evidence="4" id="KW-1185">Reference proteome</keyword>
<dbReference type="SUPFAM" id="SSF54695">
    <property type="entry name" value="POZ domain"/>
    <property type="match status" value="1"/>
</dbReference>
<dbReference type="EMBL" id="OU893343">
    <property type="protein sequence ID" value="CAG9784694.1"/>
    <property type="molecule type" value="Genomic_DNA"/>
</dbReference>
<dbReference type="SMART" id="SM00225">
    <property type="entry name" value="BTB"/>
    <property type="match status" value="1"/>
</dbReference>
<dbReference type="InterPro" id="IPR008974">
    <property type="entry name" value="TRAF-like"/>
</dbReference>
<feature type="domain" description="BTB" evidence="2">
    <location>
        <begin position="31"/>
        <end position="132"/>
    </location>
</feature>
<dbReference type="Pfam" id="PF00651">
    <property type="entry name" value="BTB"/>
    <property type="match status" value="1"/>
</dbReference>
<feature type="compositionally biased region" description="Polar residues" evidence="1">
    <location>
        <begin position="255"/>
        <end position="266"/>
    </location>
</feature>
<reference evidence="3" key="2">
    <citation type="submission" date="2022-10" db="EMBL/GenBank/DDBJ databases">
        <authorList>
            <consortium name="ENA_rothamsted_submissions"/>
            <consortium name="culmorum"/>
            <person name="King R."/>
        </authorList>
    </citation>
    <scope>NUCLEOTIDE SEQUENCE</scope>
</reference>
<dbReference type="Gene3D" id="1.25.40.420">
    <property type="match status" value="1"/>
</dbReference>
<dbReference type="InterPro" id="IPR000210">
    <property type="entry name" value="BTB/POZ_dom"/>
</dbReference>
<dbReference type="SUPFAM" id="SSF49599">
    <property type="entry name" value="TRAF domain-like"/>
    <property type="match status" value="1"/>
</dbReference>
<dbReference type="PANTHER" id="PTHR45774:SF3">
    <property type="entry name" value="BTB (POZ) DOMAIN-CONTAINING 2B-RELATED"/>
    <property type="match status" value="1"/>
</dbReference>
<reference evidence="3" key="1">
    <citation type="submission" date="2021-12" db="EMBL/GenBank/DDBJ databases">
        <authorList>
            <person name="King R."/>
        </authorList>
    </citation>
    <scope>NUCLEOTIDE SEQUENCE</scope>
</reference>
<dbReference type="Proteomes" id="UP001153714">
    <property type="component" value="Chromosome 12"/>
</dbReference>
<dbReference type="InterPro" id="IPR011705">
    <property type="entry name" value="BACK"/>
</dbReference>
<dbReference type="PANTHER" id="PTHR45774">
    <property type="entry name" value="BTB/POZ DOMAIN-CONTAINING"/>
    <property type="match status" value="1"/>
</dbReference>
<dbReference type="Pfam" id="PF07707">
    <property type="entry name" value="BACK"/>
    <property type="match status" value="1"/>
</dbReference>
<dbReference type="AlphaFoldDB" id="A0A9N9W719"/>
<feature type="compositionally biased region" description="Low complexity" evidence="1">
    <location>
        <begin position="472"/>
        <end position="486"/>
    </location>
</feature>